<evidence type="ECO:0000313" key="2">
    <source>
        <dbReference type="EMBL" id="EIM75680.1"/>
    </source>
</evidence>
<dbReference type="AlphaFoldDB" id="I5C1H8"/>
<keyword evidence="1" id="KW-0812">Transmembrane</keyword>
<dbReference type="RefSeq" id="WP_009055643.1">
    <property type="nucleotide sequence ID" value="NZ_AJYA01000028.1"/>
</dbReference>
<evidence type="ECO:0000313" key="3">
    <source>
        <dbReference type="Proteomes" id="UP000005551"/>
    </source>
</evidence>
<reference evidence="2 3" key="1">
    <citation type="submission" date="2012-05" db="EMBL/GenBank/DDBJ databases">
        <title>Genome sequence of Nitritalea halalkaliphila LW7.</title>
        <authorList>
            <person name="Jangir P.K."/>
            <person name="Singh A."/>
            <person name="Shivaji S."/>
            <person name="Sharma R."/>
        </authorList>
    </citation>
    <scope>NUCLEOTIDE SEQUENCE [LARGE SCALE GENOMIC DNA]</scope>
    <source>
        <strain evidence="2 3">LW7</strain>
    </source>
</reference>
<feature type="transmembrane region" description="Helical" evidence="1">
    <location>
        <begin position="12"/>
        <end position="34"/>
    </location>
</feature>
<feature type="transmembrane region" description="Helical" evidence="1">
    <location>
        <begin position="40"/>
        <end position="59"/>
    </location>
</feature>
<dbReference type="OrthoDB" id="981130at2"/>
<dbReference type="EMBL" id="AJYA01000028">
    <property type="protein sequence ID" value="EIM75680.1"/>
    <property type="molecule type" value="Genomic_DNA"/>
</dbReference>
<name>I5C1H8_9BACT</name>
<organism evidence="2 3">
    <name type="scientific">Nitritalea halalkaliphila LW7</name>
    <dbReference type="NCBI Taxonomy" id="1189621"/>
    <lineage>
        <taxon>Bacteria</taxon>
        <taxon>Pseudomonadati</taxon>
        <taxon>Bacteroidota</taxon>
        <taxon>Cytophagia</taxon>
        <taxon>Cytophagales</taxon>
        <taxon>Cyclobacteriaceae</taxon>
        <taxon>Nitritalea</taxon>
    </lineage>
</organism>
<dbReference type="STRING" id="1189621.A3SI_12554"/>
<comment type="caution">
    <text evidence="2">The sequence shown here is derived from an EMBL/GenBank/DDBJ whole genome shotgun (WGS) entry which is preliminary data.</text>
</comment>
<keyword evidence="1" id="KW-1133">Transmembrane helix</keyword>
<evidence type="ECO:0000256" key="1">
    <source>
        <dbReference type="SAM" id="Phobius"/>
    </source>
</evidence>
<dbReference type="Proteomes" id="UP000005551">
    <property type="component" value="Unassembled WGS sequence"/>
</dbReference>
<sequence>MIHCKPKRQTYFSLTFITLLLLTGLVFLLRDFAISRNFHFLFYLIGTTVLTLVILLLVVKILAGMKFVAAGGNKIILRWPVKKLTKTYTLQQVLAWEEEVVQANKREFRQLTLAFQDHFSIQLSNHEHEGYSAFVEYLRKKCPKARVKPKNAKKGN</sequence>
<proteinExistence type="predicted"/>
<keyword evidence="3" id="KW-1185">Reference proteome</keyword>
<keyword evidence="1" id="KW-0472">Membrane</keyword>
<accession>I5C1H8</accession>
<protein>
    <submittedName>
        <fullName evidence="2">Uncharacterized protein</fullName>
    </submittedName>
</protein>
<gene>
    <name evidence="2" type="ORF">A3SI_12554</name>
</gene>